<dbReference type="PANTHER" id="PTHR34387:SF1">
    <property type="entry name" value="PERIPLASMIC IMMUNOGENIC PROTEIN"/>
    <property type="match status" value="1"/>
</dbReference>
<reference evidence="3 4" key="1">
    <citation type="submission" date="2022-04" db="EMBL/GenBank/DDBJ databases">
        <title>Positive selection, recombination, and allopatry shape intraspecific diversity of widespread and dominant cyanobacteria.</title>
        <authorList>
            <person name="Wei J."/>
            <person name="Shu W."/>
            <person name="Hu C."/>
        </authorList>
    </citation>
    <scope>NUCLEOTIDE SEQUENCE [LARGE SCALE GENOMIC DNA]</scope>
    <source>
        <strain evidence="3 4">GB2-A5</strain>
    </source>
</reference>
<name>A0ABV0JTC9_9CYAN</name>
<dbReference type="Pfam" id="PF04402">
    <property type="entry name" value="SIMPL"/>
    <property type="match status" value="1"/>
</dbReference>
<keyword evidence="2" id="KW-0732">Signal</keyword>
<evidence type="ECO:0000256" key="1">
    <source>
        <dbReference type="SAM" id="Coils"/>
    </source>
</evidence>
<dbReference type="Gene3D" id="3.30.70.2970">
    <property type="entry name" value="Protein of unknown function (DUF541), domain 2"/>
    <property type="match status" value="1"/>
</dbReference>
<dbReference type="PANTHER" id="PTHR34387">
    <property type="entry name" value="SLR1258 PROTEIN"/>
    <property type="match status" value="1"/>
</dbReference>
<keyword evidence="1" id="KW-0175">Coiled coil</keyword>
<dbReference type="Gene3D" id="3.30.110.170">
    <property type="entry name" value="Protein of unknown function (DUF541), domain 1"/>
    <property type="match status" value="1"/>
</dbReference>
<feature type="chain" id="PRO_5045688655" evidence="2">
    <location>
        <begin position="30"/>
        <end position="246"/>
    </location>
</feature>
<dbReference type="EMBL" id="JAMPKK010000049">
    <property type="protein sequence ID" value="MEP0866715.1"/>
    <property type="molecule type" value="Genomic_DNA"/>
</dbReference>
<gene>
    <name evidence="3" type="ORF">NDI37_19875</name>
</gene>
<dbReference type="PROSITE" id="PS51257">
    <property type="entry name" value="PROKAR_LIPOPROTEIN"/>
    <property type="match status" value="1"/>
</dbReference>
<evidence type="ECO:0000313" key="4">
    <source>
        <dbReference type="Proteomes" id="UP001442494"/>
    </source>
</evidence>
<proteinExistence type="predicted"/>
<protein>
    <submittedName>
        <fullName evidence="3">SIMPL domain-containing protein</fullName>
    </submittedName>
</protein>
<sequence length="246" mass="26078">MKLSLSSSAWNRLKIVFLTLGVVSLSACQGVPTADKLPRTLTVSGKGDVNIPATMTKVSLGVQVQGKTTQEVQQQVAEKSSAVVALLKSRKEVEKLETTGISLNPVYSYKNGQQKIEGYSGTNNVSFRIETQKAGTLLDDAVKVGATQINGISLVASESAIAQAQQEAIKEAAEDARKQADALLAALNLNQREIVSIQINDANPPLPLQRAIATENAQASPAKLADTPIVGGEQEVQAAVTLQIRY</sequence>
<feature type="signal peptide" evidence="2">
    <location>
        <begin position="1"/>
        <end position="29"/>
    </location>
</feature>
<feature type="coiled-coil region" evidence="1">
    <location>
        <begin position="166"/>
        <end position="193"/>
    </location>
</feature>
<dbReference type="Proteomes" id="UP001442494">
    <property type="component" value="Unassembled WGS sequence"/>
</dbReference>
<dbReference type="RefSeq" id="WP_190420272.1">
    <property type="nucleotide sequence ID" value="NZ_JAMPKK010000049.1"/>
</dbReference>
<dbReference type="InterPro" id="IPR007497">
    <property type="entry name" value="SIMPL/DUF541"/>
</dbReference>
<keyword evidence="4" id="KW-1185">Reference proteome</keyword>
<accession>A0ABV0JTC9</accession>
<comment type="caution">
    <text evidence="3">The sequence shown here is derived from an EMBL/GenBank/DDBJ whole genome shotgun (WGS) entry which is preliminary data.</text>
</comment>
<dbReference type="InterPro" id="IPR052022">
    <property type="entry name" value="26kDa_periplasmic_antigen"/>
</dbReference>
<evidence type="ECO:0000256" key="2">
    <source>
        <dbReference type="SAM" id="SignalP"/>
    </source>
</evidence>
<organism evidence="3 4">
    <name type="scientific">Funiculus sociatus GB2-A5</name>
    <dbReference type="NCBI Taxonomy" id="2933946"/>
    <lineage>
        <taxon>Bacteria</taxon>
        <taxon>Bacillati</taxon>
        <taxon>Cyanobacteriota</taxon>
        <taxon>Cyanophyceae</taxon>
        <taxon>Coleofasciculales</taxon>
        <taxon>Coleofasciculaceae</taxon>
        <taxon>Funiculus</taxon>
    </lineage>
</organism>
<evidence type="ECO:0000313" key="3">
    <source>
        <dbReference type="EMBL" id="MEP0866715.1"/>
    </source>
</evidence>